<name>A0A154L6S2_9PROT</name>
<accession>A0A154L6S2</accession>
<keyword evidence="1" id="KW-1133">Transmembrane helix</keyword>
<dbReference type="Proteomes" id="UP000076335">
    <property type="component" value="Unassembled WGS sequence"/>
</dbReference>
<dbReference type="OrthoDB" id="7359303at2"/>
<comment type="caution">
    <text evidence="2">The sequence shown here is derived from an EMBL/GenBank/DDBJ whole genome shotgun (WGS) entry which is preliminary data.</text>
</comment>
<feature type="transmembrane region" description="Helical" evidence="1">
    <location>
        <begin position="60"/>
        <end position="82"/>
    </location>
</feature>
<evidence type="ECO:0000313" key="2">
    <source>
        <dbReference type="EMBL" id="KZB64945.1"/>
    </source>
</evidence>
<gene>
    <name evidence="2" type="ORF">AUP42_19095</name>
</gene>
<keyword evidence="1" id="KW-0472">Membrane</keyword>
<sequence>MMSFPDLTTFSTASVLTILGMAIVTYGMRLGGLLMADRLPQHGRWAHVLERLPGAVLISVWIPSALSAGSIGVAGAAATVITMALARNLFAAMAVGMILVGVGRYFIANS</sequence>
<protein>
    <submittedName>
        <fullName evidence="2">Branched-chain amino acid ABC transporter</fullName>
    </submittedName>
</protein>
<evidence type="ECO:0000313" key="3">
    <source>
        <dbReference type="Proteomes" id="UP000076335"/>
    </source>
</evidence>
<organism evidence="2 3">
    <name type="scientific">Thalassospira lucentensis</name>
    <dbReference type="NCBI Taxonomy" id="168935"/>
    <lineage>
        <taxon>Bacteria</taxon>
        <taxon>Pseudomonadati</taxon>
        <taxon>Pseudomonadota</taxon>
        <taxon>Alphaproteobacteria</taxon>
        <taxon>Rhodospirillales</taxon>
        <taxon>Thalassospiraceae</taxon>
        <taxon>Thalassospira</taxon>
    </lineage>
</organism>
<dbReference type="Pfam" id="PF05437">
    <property type="entry name" value="AzlD"/>
    <property type="match status" value="1"/>
</dbReference>
<dbReference type="EMBL" id="LPVY01000011">
    <property type="protein sequence ID" value="KZB64945.1"/>
    <property type="molecule type" value="Genomic_DNA"/>
</dbReference>
<keyword evidence="1" id="KW-0812">Transmembrane</keyword>
<dbReference type="AlphaFoldDB" id="A0A154L6S2"/>
<dbReference type="InterPro" id="IPR008407">
    <property type="entry name" value="Brnchd-chn_aa_trnsp_AzlD"/>
</dbReference>
<proteinExistence type="predicted"/>
<feature type="transmembrane region" description="Helical" evidence="1">
    <location>
        <begin position="89"/>
        <end position="107"/>
    </location>
</feature>
<dbReference type="RefSeq" id="WP_062951648.1">
    <property type="nucleotide sequence ID" value="NZ_LPVY01000011.1"/>
</dbReference>
<evidence type="ECO:0000256" key="1">
    <source>
        <dbReference type="SAM" id="Phobius"/>
    </source>
</evidence>
<reference evidence="2 3" key="1">
    <citation type="submission" date="2015-12" db="EMBL/GenBank/DDBJ databases">
        <title>Genome sequence of Thalassospira lucentensis MCCC 1A02072.</title>
        <authorList>
            <person name="Lu L."/>
            <person name="Lai Q."/>
            <person name="Shao Z."/>
            <person name="Qian P."/>
        </authorList>
    </citation>
    <scope>NUCLEOTIDE SEQUENCE [LARGE SCALE GENOMIC DNA]</scope>
    <source>
        <strain evidence="2 3">MCCC 1A02072</strain>
    </source>
</reference>